<dbReference type="InParanoid" id="A0A3N4LZF6"/>
<evidence type="ECO:0000256" key="1">
    <source>
        <dbReference type="ARBA" id="ARBA00033696"/>
    </source>
</evidence>
<proteinExistence type="predicted"/>
<comment type="catalytic activity">
    <reaction evidence="1">
        <text>5-diphospho-1D-myo-inositol 1,2,3,4,6-pentakisphosphate + ATP + H(+) = 1,5-bis(diphospho)-1D-myo-inositol 2,3,4,6-tetrakisphosphate + ADP</text>
        <dbReference type="Rhea" id="RHEA:10276"/>
        <dbReference type="ChEBI" id="CHEBI:15378"/>
        <dbReference type="ChEBI" id="CHEBI:30616"/>
        <dbReference type="ChEBI" id="CHEBI:58628"/>
        <dbReference type="ChEBI" id="CHEBI:77983"/>
        <dbReference type="ChEBI" id="CHEBI:456216"/>
        <dbReference type="EC" id="2.7.4.24"/>
    </reaction>
    <physiologicalReaction direction="left-to-right" evidence="1">
        <dbReference type="Rhea" id="RHEA:10277"/>
    </physiologicalReaction>
</comment>
<keyword evidence="6" id="KW-1185">Reference proteome</keyword>
<feature type="compositionally biased region" description="Polar residues" evidence="3">
    <location>
        <begin position="221"/>
        <end position="239"/>
    </location>
</feature>
<dbReference type="PANTHER" id="PTHR12750">
    <property type="entry name" value="DIPHOSPHOINOSITOL PENTAKISPHOSPHATE KINASE"/>
    <property type="match status" value="1"/>
</dbReference>
<evidence type="ECO:0000313" key="6">
    <source>
        <dbReference type="Proteomes" id="UP000267821"/>
    </source>
</evidence>
<name>A0A3N4LZF6_9PEZI</name>
<feature type="domain" description="VIP1 N-terminal" evidence="4">
    <location>
        <begin position="268"/>
        <end position="317"/>
    </location>
</feature>
<comment type="catalytic activity">
    <reaction evidence="2">
        <text>1D-myo-inositol hexakisphosphate + ATP = 1-diphospho-1D-myo-inositol 2,3,4,5,6-pentakisphosphate + ADP</text>
        <dbReference type="Rhea" id="RHEA:37459"/>
        <dbReference type="ChEBI" id="CHEBI:30616"/>
        <dbReference type="ChEBI" id="CHEBI:58130"/>
        <dbReference type="ChEBI" id="CHEBI:74946"/>
        <dbReference type="ChEBI" id="CHEBI:456216"/>
        <dbReference type="EC" id="2.7.4.24"/>
    </reaction>
    <physiologicalReaction direction="left-to-right" evidence="2">
        <dbReference type="Rhea" id="RHEA:37460"/>
    </physiologicalReaction>
</comment>
<feature type="region of interest" description="Disordered" evidence="3">
    <location>
        <begin position="1"/>
        <end position="24"/>
    </location>
</feature>
<gene>
    <name evidence="5" type="ORF">L211DRAFT_269658</name>
</gene>
<feature type="region of interest" description="Disordered" evidence="3">
    <location>
        <begin position="196"/>
        <end position="251"/>
    </location>
</feature>
<dbReference type="GO" id="GO:0005829">
    <property type="term" value="C:cytosol"/>
    <property type="evidence" value="ECO:0007669"/>
    <property type="project" value="TreeGrafter"/>
</dbReference>
<evidence type="ECO:0000259" key="4">
    <source>
        <dbReference type="Pfam" id="PF18086"/>
    </source>
</evidence>
<dbReference type="EMBL" id="ML121546">
    <property type="protein sequence ID" value="RPB23455.1"/>
    <property type="molecule type" value="Genomic_DNA"/>
</dbReference>
<organism evidence="5 6">
    <name type="scientific">Terfezia boudieri ATCC MYA-4762</name>
    <dbReference type="NCBI Taxonomy" id="1051890"/>
    <lineage>
        <taxon>Eukaryota</taxon>
        <taxon>Fungi</taxon>
        <taxon>Dikarya</taxon>
        <taxon>Ascomycota</taxon>
        <taxon>Pezizomycotina</taxon>
        <taxon>Pezizomycetes</taxon>
        <taxon>Pezizales</taxon>
        <taxon>Pezizaceae</taxon>
        <taxon>Terfezia</taxon>
    </lineage>
</organism>
<dbReference type="Proteomes" id="UP000267821">
    <property type="component" value="Unassembled WGS sequence"/>
</dbReference>
<dbReference type="OrthoDB" id="18042at2759"/>
<evidence type="ECO:0000313" key="5">
    <source>
        <dbReference type="EMBL" id="RPB23455.1"/>
    </source>
</evidence>
<dbReference type="GO" id="GO:0000828">
    <property type="term" value="F:inositol hexakisphosphate kinase activity"/>
    <property type="evidence" value="ECO:0007669"/>
    <property type="project" value="TreeGrafter"/>
</dbReference>
<dbReference type="InterPro" id="IPR040557">
    <property type="entry name" value="VIP1_N"/>
</dbReference>
<dbReference type="Pfam" id="PF18086">
    <property type="entry name" value="PPIP5K2_N"/>
    <property type="match status" value="1"/>
</dbReference>
<evidence type="ECO:0000256" key="3">
    <source>
        <dbReference type="SAM" id="MobiDB-lite"/>
    </source>
</evidence>
<reference evidence="5 6" key="1">
    <citation type="journal article" date="2018" name="Nat. Ecol. Evol.">
        <title>Pezizomycetes genomes reveal the molecular basis of ectomycorrhizal truffle lifestyle.</title>
        <authorList>
            <person name="Murat C."/>
            <person name="Payen T."/>
            <person name="Noel B."/>
            <person name="Kuo A."/>
            <person name="Morin E."/>
            <person name="Chen J."/>
            <person name="Kohler A."/>
            <person name="Krizsan K."/>
            <person name="Balestrini R."/>
            <person name="Da Silva C."/>
            <person name="Montanini B."/>
            <person name="Hainaut M."/>
            <person name="Levati E."/>
            <person name="Barry K.W."/>
            <person name="Belfiori B."/>
            <person name="Cichocki N."/>
            <person name="Clum A."/>
            <person name="Dockter R.B."/>
            <person name="Fauchery L."/>
            <person name="Guy J."/>
            <person name="Iotti M."/>
            <person name="Le Tacon F."/>
            <person name="Lindquist E.A."/>
            <person name="Lipzen A."/>
            <person name="Malagnac F."/>
            <person name="Mello A."/>
            <person name="Molinier V."/>
            <person name="Miyauchi S."/>
            <person name="Poulain J."/>
            <person name="Riccioni C."/>
            <person name="Rubini A."/>
            <person name="Sitrit Y."/>
            <person name="Splivallo R."/>
            <person name="Traeger S."/>
            <person name="Wang M."/>
            <person name="Zifcakova L."/>
            <person name="Wipf D."/>
            <person name="Zambonelli A."/>
            <person name="Paolocci F."/>
            <person name="Nowrousian M."/>
            <person name="Ottonello S."/>
            <person name="Baldrian P."/>
            <person name="Spatafora J.W."/>
            <person name="Henrissat B."/>
            <person name="Nagy L.G."/>
            <person name="Aury J.M."/>
            <person name="Wincker P."/>
            <person name="Grigoriev I.V."/>
            <person name="Bonfante P."/>
            <person name="Martin F.M."/>
        </authorList>
    </citation>
    <scope>NUCLEOTIDE SEQUENCE [LARGE SCALE GENOMIC DNA]</scope>
    <source>
        <strain evidence="5 6">ATCC MYA-4762</strain>
    </source>
</reference>
<dbReference type="Gene3D" id="3.40.50.11950">
    <property type="match status" value="1"/>
</dbReference>
<feature type="region of interest" description="Disordered" evidence="3">
    <location>
        <begin position="101"/>
        <end position="124"/>
    </location>
</feature>
<dbReference type="PANTHER" id="PTHR12750:SF9">
    <property type="entry name" value="INOSITOL HEXAKISPHOSPHATE AND DIPHOSPHOINOSITOL-PENTAKISPHOSPHATE KINASE"/>
    <property type="match status" value="1"/>
</dbReference>
<dbReference type="AlphaFoldDB" id="A0A3N4LZF6"/>
<feature type="compositionally biased region" description="Low complexity" evidence="3">
    <location>
        <begin position="107"/>
        <end position="124"/>
    </location>
</feature>
<dbReference type="InterPro" id="IPR037446">
    <property type="entry name" value="His_Pase_VIP1"/>
</dbReference>
<dbReference type="GO" id="GO:0006020">
    <property type="term" value="P:inositol metabolic process"/>
    <property type="evidence" value="ECO:0007669"/>
    <property type="project" value="TreeGrafter"/>
</dbReference>
<dbReference type="STRING" id="1051890.A0A3N4LZF6"/>
<protein>
    <recommendedName>
        <fullName evidence="4">VIP1 N-terminal domain-containing protein</fullName>
    </recommendedName>
</protein>
<sequence>MSSAVERPFVPSSVPTRPPSSPRLVPVRPALLHQVTTEHIYLSRSLHTPITSTSLTTTTISTEGARAAIFEQRRRGSFVVTAPASHSNVLRAFNQHRNSFSSSFQDSATTTSGSSSPPHASETSSVIFEISPPPETSIPGLAAPKPTFRGRSVSFTGPTGLATTATSLLNVQSDPLTRITSTSARMGYHVQNPVQEENSGQHLAPPASNATVPARPREMSHSGTPVSVQGAPVSSNGTNGIAGEGQNKDEAGKRNSIFKDKKKSTIGRIGVCALDVKARSKPCRYILNRLVESGDFEAVIFGDKVILDEPVESWPTCWYW</sequence>
<evidence type="ECO:0000256" key="2">
    <source>
        <dbReference type="ARBA" id="ARBA00034629"/>
    </source>
</evidence>
<accession>A0A3N4LZF6</accession>
<dbReference type="GO" id="GO:0033857">
    <property type="term" value="F:5-diphosphoinositol pentakisphosphate 1-kinase activity"/>
    <property type="evidence" value="ECO:0007669"/>
    <property type="project" value="TreeGrafter"/>
</dbReference>
<dbReference type="GO" id="GO:0032958">
    <property type="term" value="P:inositol phosphate biosynthetic process"/>
    <property type="evidence" value="ECO:0007669"/>
    <property type="project" value="TreeGrafter"/>
</dbReference>